<protein>
    <submittedName>
        <fullName evidence="1">Uncharacterized protein</fullName>
    </submittedName>
</protein>
<dbReference type="PANTHER" id="PTHR42090:SF1">
    <property type="match status" value="1"/>
</dbReference>
<comment type="caution">
    <text evidence="1">The sequence shown here is derived from an EMBL/GenBank/DDBJ whole genome shotgun (WGS) entry which is preliminary data.</text>
</comment>
<dbReference type="PANTHER" id="PTHR42090">
    <property type="match status" value="1"/>
</dbReference>
<organism evidence="1 2">
    <name type="scientific">Penicillium brasilianum</name>
    <dbReference type="NCBI Taxonomy" id="104259"/>
    <lineage>
        <taxon>Eukaryota</taxon>
        <taxon>Fungi</taxon>
        <taxon>Dikarya</taxon>
        <taxon>Ascomycota</taxon>
        <taxon>Pezizomycotina</taxon>
        <taxon>Eurotiomycetes</taxon>
        <taxon>Eurotiomycetidae</taxon>
        <taxon>Eurotiales</taxon>
        <taxon>Aspergillaceae</taxon>
        <taxon>Penicillium</taxon>
    </lineage>
</organism>
<evidence type="ECO:0000313" key="2">
    <source>
        <dbReference type="Proteomes" id="UP000190744"/>
    </source>
</evidence>
<sequence>MMRIVNRRAVSIRPICYLKANKDMHYLYSNLTTASQIDEMAILDRQILRPDRAETCQSGTDDEVARHKSPYDPTQTAVEKEVSALREEYRREGDLLHDPLAVSPANQQVSHILQLEEERAIPGWNWNPLGSVRGWTSKHRTPLLRREPYAFRAYEIVFPHSGKRAKRYMPTVTSSTSIASSIRFQPSEQLSFFEYVDKMPG</sequence>
<reference evidence="2" key="1">
    <citation type="submission" date="2015-09" db="EMBL/GenBank/DDBJ databases">
        <authorList>
            <person name="Fill T.P."/>
            <person name="Baretta J.F."/>
            <person name="de Almeida L.G."/>
            <person name="Rocha M."/>
            <person name="de Souza D.H."/>
            <person name="Malavazi I."/>
            <person name="Cerdeira L.T."/>
            <person name="Hong H."/>
            <person name="Samborskyy M."/>
            <person name="de Vasconcelos A.T."/>
            <person name="Leadlay P."/>
            <person name="Rodrigues-Filho E."/>
        </authorList>
    </citation>
    <scope>NUCLEOTIDE SEQUENCE [LARGE SCALE GENOMIC DNA]</scope>
    <source>
        <strain evidence="2">LaBioMMi 136</strain>
    </source>
</reference>
<name>A0A1S9RQP2_PENBI</name>
<dbReference type="Proteomes" id="UP000190744">
    <property type="component" value="Unassembled WGS sequence"/>
</dbReference>
<gene>
    <name evidence="1" type="ORF">PEBR_16008</name>
</gene>
<evidence type="ECO:0000313" key="1">
    <source>
        <dbReference type="EMBL" id="OOQ87661.1"/>
    </source>
</evidence>
<accession>A0A1S9RQP2</accession>
<dbReference type="EMBL" id="LJBN01000123">
    <property type="protein sequence ID" value="OOQ87661.1"/>
    <property type="molecule type" value="Genomic_DNA"/>
</dbReference>
<dbReference type="AlphaFoldDB" id="A0A1S9RQP2"/>
<proteinExistence type="predicted"/>